<reference evidence="9 10" key="1">
    <citation type="journal article" date="2015" name="Int. J. Syst. Evol. Microbiol.">
        <title>Nitrosospira lacus sp. nov., a psychrotolerant, ammonia-oxidizing bacterium from sandy lake sediment.</title>
        <authorList>
            <person name="Urakawa H."/>
            <person name="Garcia J.C."/>
            <person name="Nielsen J.L."/>
            <person name="Le V.Q."/>
            <person name="Kozlowski J.A."/>
            <person name="Stein L.Y."/>
            <person name="Lim C.K."/>
            <person name="Pommerening-Roser A."/>
            <person name="Martens-Habbena W."/>
            <person name="Stahl D.A."/>
            <person name="Klotz M.G."/>
        </authorList>
    </citation>
    <scope>NUCLEOTIDE SEQUENCE [LARGE SCALE GENOMIC DNA]</scope>
    <source>
        <strain evidence="9 10">APG3</strain>
    </source>
</reference>
<feature type="region of interest" description="Disordered" evidence="6">
    <location>
        <begin position="104"/>
        <end position="128"/>
    </location>
</feature>
<keyword evidence="3 7" id="KW-1133">Transmembrane helix</keyword>
<feature type="coiled-coil region" evidence="5">
    <location>
        <begin position="69"/>
        <end position="96"/>
    </location>
</feature>
<protein>
    <recommendedName>
        <fullName evidence="8">Lipopolysaccharide assembly protein A domain-containing protein</fullName>
    </recommendedName>
</protein>
<evidence type="ECO:0000256" key="2">
    <source>
        <dbReference type="ARBA" id="ARBA00022692"/>
    </source>
</evidence>
<evidence type="ECO:0000313" key="10">
    <source>
        <dbReference type="Proteomes" id="UP000012179"/>
    </source>
</evidence>
<evidence type="ECO:0000256" key="1">
    <source>
        <dbReference type="ARBA" id="ARBA00022475"/>
    </source>
</evidence>
<keyword evidence="2 7" id="KW-0812">Transmembrane</keyword>
<keyword evidence="1" id="KW-1003">Cell membrane</keyword>
<evidence type="ECO:0000256" key="7">
    <source>
        <dbReference type="SAM" id="Phobius"/>
    </source>
</evidence>
<dbReference type="Pfam" id="PF06305">
    <property type="entry name" value="LapA_dom"/>
    <property type="match status" value="1"/>
</dbReference>
<feature type="domain" description="Lipopolysaccharide assembly protein A" evidence="8">
    <location>
        <begin position="21"/>
        <end position="82"/>
    </location>
</feature>
<keyword evidence="10" id="KW-1185">Reference proteome</keyword>
<gene>
    <name evidence="9" type="ORF">EBAPG3_007735</name>
</gene>
<evidence type="ECO:0000256" key="5">
    <source>
        <dbReference type="SAM" id="Coils"/>
    </source>
</evidence>
<dbReference type="RefSeq" id="WP_085921960.1">
    <property type="nucleotide sequence ID" value="NZ_CP021106.3"/>
</dbReference>
<accession>A0A1W6SPD6</accession>
<evidence type="ECO:0000313" key="9">
    <source>
        <dbReference type="EMBL" id="ARO87670.1"/>
    </source>
</evidence>
<dbReference type="KEGG" id="nlc:EBAPG3_007735"/>
<evidence type="ECO:0000256" key="4">
    <source>
        <dbReference type="ARBA" id="ARBA00023136"/>
    </source>
</evidence>
<evidence type="ECO:0000259" key="8">
    <source>
        <dbReference type="Pfam" id="PF06305"/>
    </source>
</evidence>
<evidence type="ECO:0000256" key="6">
    <source>
        <dbReference type="SAM" id="MobiDB-lite"/>
    </source>
</evidence>
<organism evidence="9 10">
    <name type="scientific">Nitrosospira lacus</name>
    <dbReference type="NCBI Taxonomy" id="1288494"/>
    <lineage>
        <taxon>Bacteria</taxon>
        <taxon>Pseudomonadati</taxon>
        <taxon>Pseudomonadota</taxon>
        <taxon>Betaproteobacteria</taxon>
        <taxon>Nitrosomonadales</taxon>
        <taxon>Nitrosomonadaceae</taxon>
        <taxon>Nitrosospira</taxon>
    </lineage>
</organism>
<dbReference type="PANTHER" id="PTHR41335">
    <property type="entry name" value="MEMBRANE PROTEIN-RELATED"/>
    <property type="match status" value="1"/>
</dbReference>
<proteinExistence type="predicted"/>
<dbReference type="PANTHER" id="PTHR41335:SF1">
    <property type="entry name" value="MEMBRANE PROTEIN"/>
    <property type="match status" value="1"/>
</dbReference>
<keyword evidence="5" id="KW-0175">Coiled coil</keyword>
<keyword evidence="4 7" id="KW-0472">Membrane</keyword>
<dbReference type="GO" id="GO:0005886">
    <property type="term" value="C:plasma membrane"/>
    <property type="evidence" value="ECO:0007669"/>
    <property type="project" value="InterPro"/>
</dbReference>
<name>A0A1W6SPD6_9PROT</name>
<dbReference type="AlphaFoldDB" id="A0A1W6SPD6"/>
<evidence type="ECO:0000256" key="3">
    <source>
        <dbReference type="ARBA" id="ARBA00022989"/>
    </source>
</evidence>
<dbReference type="Proteomes" id="UP000012179">
    <property type="component" value="Chromosome"/>
</dbReference>
<dbReference type="InterPro" id="IPR010445">
    <property type="entry name" value="LapA_dom"/>
</dbReference>
<dbReference type="EMBL" id="CP021106">
    <property type="protein sequence ID" value="ARO87670.1"/>
    <property type="molecule type" value="Genomic_DNA"/>
</dbReference>
<feature type="transmembrane region" description="Helical" evidence="7">
    <location>
        <begin position="37"/>
        <end position="57"/>
    </location>
</feature>
<sequence>MHLLLIVGIALAIGVVGFALQNNVPVTVSMALWSFDGSLALVLLLAMGLGVLIAGLLSSPSMIKSRWARARLRSQVSRLEQDKIVLERRIVELEAELERLAPRPLQEEPQRFPGLRSLLLGGPGKPEE</sequence>